<keyword evidence="4" id="KW-1185">Reference proteome</keyword>
<dbReference type="InterPro" id="IPR003607">
    <property type="entry name" value="HD/PDEase_dom"/>
</dbReference>
<dbReference type="PROSITE" id="PS51831">
    <property type="entry name" value="HD"/>
    <property type="match status" value="1"/>
</dbReference>
<dbReference type="PANTHER" id="PTHR36442:SF1">
    <property type="entry name" value="CYCLIC-DI-AMP PHOSPHODIESTERASE PGPH"/>
    <property type="match status" value="1"/>
</dbReference>
<dbReference type="InterPro" id="IPR052722">
    <property type="entry name" value="PgpH_phosphodiesterase"/>
</dbReference>
<accession>F4GII8</accession>
<dbReference type="InterPro" id="IPR006674">
    <property type="entry name" value="HD_domain"/>
</dbReference>
<dbReference type="STRING" id="760011.Spico_0468"/>
<name>F4GII8_PARC1</name>
<dbReference type="Pfam" id="PF07698">
    <property type="entry name" value="7TM-7TMR_HD"/>
    <property type="match status" value="1"/>
</dbReference>
<dbReference type="NCBIfam" id="TIGR00277">
    <property type="entry name" value="HDIG"/>
    <property type="match status" value="1"/>
</dbReference>
<feature type="transmembrane region" description="Helical" evidence="1">
    <location>
        <begin position="335"/>
        <end position="353"/>
    </location>
</feature>
<dbReference type="InterPro" id="IPR011624">
    <property type="entry name" value="Metal-dep_PHydrolase_7TM_extra"/>
</dbReference>
<organism evidence="3 4">
    <name type="scientific">Parasphaerochaeta coccoides (strain ATCC BAA-1237 / DSM 17374 / SPN1)</name>
    <name type="common">Sphaerochaeta coccoides</name>
    <dbReference type="NCBI Taxonomy" id="760011"/>
    <lineage>
        <taxon>Bacteria</taxon>
        <taxon>Pseudomonadati</taxon>
        <taxon>Spirochaetota</taxon>
        <taxon>Spirochaetia</taxon>
        <taxon>Spirochaetales</taxon>
        <taxon>Sphaerochaetaceae</taxon>
        <taxon>Parasphaerochaeta</taxon>
    </lineage>
</organism>
<evidence type="ECO:0000259" key="2">
    <source>
        <dbReference type="PROSITE" id="PS51831"/>
    </source>
</evidence>
<dbReference type="SMART" id="SM00471">
    <property type="entry name" value="HDc"/>
    <property type="match status" value="1"/>
</dbReference>
<dbReference type="AlphaFoldDB" id="F4GII8"/>
<feature type="transmembrane region" description="Helical" evidence="1">
    <location>
        <begin position="461"/>
        <end position="485"/>
    </location>
</feature>
<protein>
    <submittedName>
        <fullName evidence="3">Metal dependent phosphohydrolase</fullName>
    </submittedName>
</protein>
<dbReference type="KEGG" id="scc:Spico_0468"/>
<sequence>MIKHVAIGGKRPAFAKPQKIAVIFLVILVVCAAVIGPLLVRTLSSGFILGDLQNYVAGQLGTRDVIAPQSVRYEDRDATRRAVTAAEAAVPPYFVRSLRSTLVARGQVDGFTAGVLSENADASARAFMLANGIIDTQGIVDRFMRLSQADRTIMASILKETASFLLETGLYDGNELSRLENQGITVVALREGNSSVTSFPVGELITMEDIQSVTTPFLEQYGDLPAFDRWLLLDSLSLLLVPNVHYDEVTTIGFRQLAADSVSPVMAEIAEGEYIIRRNEVVTGEMLDKLDVMRGEKPTYSFAAISGMVLFSVIVTSGGVIMFDRFPNRYRRFQFLLILLIGIFLTLIAMVGVMKASFIFRAITMIPFLPILFLPIFISLVTNDKRLGLIAAAMLCAYAVLFMEGGRATTYVELILMTCSCVYAIQFASRRLDMLYQVFLVALIGAFIVTLFSLIDGYRLTAVPLLVIGIVGNVVISYLLAIILLPIMEKLFNIPTAFMLHELSYTDSPTLIRLSQVAQGTYNHSRVVADLAYDAARAIGANALLVRAAALYHDIGKADHPEYFIENQTGENKHDDLKPSLFAAIIKSHVRLGVEKGREIGLPQEVLQIISEHHGNDVIYYFYKEAQQDGIRENRLVAEEDFCYSGNPPGNQESAIVMLSDCVEAATRSIKRPTTPKYEKMIHQIIMGKIERDQLNDSHLSLSDLDIISSSLLHTLIGRDHRRIEYPEDIPAGQQQLFSLQHDGAAAGQNPSKGTEK</sequence>
<dbReference type="Pfam" id="PF07697">
    <property type="entry name" value="7TMR-HDED"/>
    <property type="match status" value="1"/>
</dbReference>
<dbReference type="CDD" id="cd00077">
    <property type="entry name" value="HDc"/>
    <property type="match status" value="1"/>
</dbReference>
<evidence type="ECO:0000256" key="1">
    <source>
        <dbReference type="SAM" id="Phobius"/>
    </source>
</evidence>
<feature type="transmembrane region" description="Helical" evidence="1">
    <location>
        <begin position="20"/>
        <end position="40"/>
    </location>
</feature>
<dbReference type="InterPro" id="IPR011621">
    <property type="entry name" value="Metal-dep_PHydrolase_7TM_intra"/>
</dbReference>
<dbReference type="SUPFAM" id="SSF109604">
    <property type="entry name" value="HD-domain/PDEase-like"/>
    <property type="match status" value="1"/>
</dbReference>
<dbReference type="PANTHER" id="PTHR36442">
    <property type="entry name" value="CYCLIC-DI-AMP PHOSPHODIESTERASE PGPH"/>
    <property type="match status" value="1"/>
</dbReference>
<dbReference type="Pfam" id="PF01966">
    <property type="entry name" value="HD"/>
    <property type="match status" value="1"/>
</dbReference>
<keyword evidence="1" id="KW-0472">Membrane</keyword>
<feature type="domain" description="HD" evidence="2">
    <location>
        <begin position="521"/>
        <end position="666"/>
    </location>
</feature>
<reference evidence="3 4" key="2">
    <citation type="journal article" date="2012" name="Stand. Genomic Sci.">
        <title>Complete genome sequence of the termite hindgut bacterium Spirochaeta coccoides type strain (SPN1(T)), reclassification in the genus Sphaerochaeta as Sphaerochaeta coccoides comb. nov. and emendations of the family Spirochaetaceae and the genus Sphaerochaeta.</title>
        <authorList>
            <person name="Abt B."/>
            <person name="Han C."/>
            <person name="Scheuner C."/>
            <person name="Lu M."/>
            <person name="Lapidus A."/>
            <person name="Nolan M."/>
            <person name="Lucas S."/>
            <person name="Hammon N."/>
            <person name="Deshpande S."/>
            <person name="Cheng J.F."/>
            <person name="Tapia R."/>
            <person name="Goodwin L.A."/>
            <person name="Pitluck S."/>
            <person name="Liolios K."/>
            <person name="Pagani I."/>
            <person name="Ivanova N."/>
            <person name="Mavromatis K."/>
            <person name="Mikhailova N."/>
            <person name="Huntemann M."/>
            <person name="Pati A."/>
            <person name="Chen A."/>
            <person name="Palaniappan K."/>
            <person name="Land M."/>
            <person name="Hauser L."/>
            <person name="Brambilla E.M."/>
            <person name="Rohde M."/>
            <person name="Spring S."/>
            <person name="Gronow S."/>
            <person name="Goker M."/>
            <person name="Woyke T."/>
            <person name="Bristow J."/>
            <person name="Eisen J.A."/>
            <person name="Markowitz V."/>
            <person name="Hugenholtz P."/>
            <person name="Kyrpides N.C."/>
            <person name="Klenk H.P."/>
            <person name="Detter J.C."/>
        </authorList>
    </citation>
    <scope>NUCLEOTIDE SEQUENCE [LARGE SCALE GENOMIC DNA]</scope>
    <source>
        <strain evidence="4">ATCC BAA-1237 / DSM 17374 / SPN1</strain>
    </source>
</reference>
<keyword evidence="1" id="KW-0812">Transmembrane</keyword>
<dbReference type="OrthoDB" id="9806952at2"/>
<dbReference type="Gene3D" id="1.10.3210.10">
    <property type="entry name" value="Hypothetical protein af1432"/>
    <property type="match status" value="1"/>
</dbReference>
<dbReference type="InterPro" id="IPR006675">
    <property type="entry name" value="HDIG_dom"/>
</dbReference>
<dbReference type="Proteomes" id="UP000007939">
    <property type="component" value="Chromosome"/>
</dbReference>
<dbReference type="eggNOG" id="COG1480">
    <property type="taxonomic scope" value="Bacteria"/>
</dbReference>
<keyword evidence="1" id="KW-1133">Transmembrane helix</keyword>
<gene>
    <name evidence="3" type="ordered locus">Spico_0468</name>
</gene>
<feature type="transmembrane region" description="Helical" evidence="1">
    <location>
        <begin position="359"/>
        <end position="380"/>
    </location>
</feature>
<feature type="transmembrane region" description="Helical" evidence="1">
    <location>
        <begin position="435"/>
        <end position="455"/>
    </location>
</feature>
<dbReference type="EMBL" id="CP002659">
    <property type="protein sequence ID" value="AEC01696.1"/>
    <property type="molecule type" value="Genomic_DNA"/>
</dbReference>
<dbReference type="HOGENOM" id="CLU_015767_1_2_12"/>
<feature type="transmembrane region" description="Helical" evidence="1">
    <location>
        <begin position="387"/>
        <end position="403"/>
    </location>
</feature>
<proteinExistence type="predicted"/>
<feature type="transmembrane region" description="Helical" evidence="1">
    <location>
        <begin position="300"/>
        <end position="323"/>
    </location>
</feature>
<evidence type="ECO:0000313" key="4">
    <source>
        <dbReference type="Proteomes" id="UP000007939"/>
    </source>
</evidence>
<evidence type="ECO:0000313" key="3">
    <source>
        <dbReference type="EMBL" id="AEC01696.1"/>
    </source>
</evidence>
<reference evidence="4" key="1">
    <citation type="submission" date="2011-04" db="EMBL/GenBank/DDBJ databases">
        <title>The complete genome of Spirochaeta coccoides DSM 17374.</title>
        <authorList>
            <person name="Lucas S."/>
            <person name="Copeland A."/>
            <person name="Lapidus A."/>
            <person name="Bruce D."/>
            <person name="Goodwin L."/>
            <person name="Pitluck S."/>
            <person name="Peters L."/>
            <person name="Kyrpides N."/>
            <person name="Mavromatis K."/>
            <person name="Pagani I."/>
            <person name="Ivanova N."/>
            <person name="Ovchinnikova G."/>
            <person name="Lu M."/>
            <person name="Detter J.C."/>
            <person name="Tapia R."/>
            <person name="Han C."/>
            <person name="Land M."/>
            <person name="Hauser L."/>
            <person name="Markowitz V."/>
            <person name="Cheng J.-F."/>
            <person name="Hugenholtz P."/>
            <person name="Woyke T."/>
            <person name="Wu D."/>
            <person name="Spring S."/>
            <person name="Schroeder M."/>
            <person name="Brambilla E."/>
            <person name="Klenk H.-P."/>
            <person name="Eisen J.A."/>
        </authorList>
    </citation>
    <scope>NUCLEOTIDE SEQUENCE [LARGE SCALE GENOMIC DNA]</scope>
    <source>
        <strain evidence="4">ATCC BAA-1237 / DSM 17374 / SPN1</strain>
    </source>
</reference>
<dbReference type="RefSeq" id="WP_013739092.1">
    <property type="nucleotide sequence ID" value="NC_015436.1"/>
</dbReference>